<feature type="domain" description="Phospholipid/glycerol acyltransferase" evidence="13">
    <location>
        <begin position="34"/>
        <end position="179"/>
    </location>
</feature>
<comment type="catalytic activity">
    <reaction evidence="11">
        <text>1'-[1,2-diacyl-sn-glycero-3-phospho],3'-[1-acyl-sn-glycero-3-phospho]-glycerol + a 1,2-diacyl-sn-glycero-3-phosphocholine = a cardiolipin + a 1-acyl-sn-glycero-3-phosphocholine</text>
        <dbReference type="Rhea" id="RHEA:33731"/>
        <dbReference type="ChEBI" id="CHEBI:57643"/>
        <dbReference type="ChEBI" id="CHEBI:58168"/>
        <dbReference type="ChEBI" id="CHEBI:62237"/>
        <dbReference type="ChEBI" id="CHEBI:64743"/>
    </reaction>
    <physiologicalReaction direction="left-to-right" evidence="11">
        <dbReference type="Rhea" id="RHEA:33732"/>
    </physiologicalReaction>
    <physiologicalReaction direction="right-to-left" evidence="11">
        <dbReference type="Rhea" id="RHEA:33733"/>
    </physiologicalReaction>
</comment>
<dbReference type="GO" id="GO:0005741">
    <property type="term" value="C:mitochondrial outer membrane"/>
    <property type="evidence" value="ECO:0007669"/>
    <property type="project" value="UniProtKB-SubCell"/>
</dbReference>
<keyword evidence="6" id="KW-0443">Lipid metabolism</keyword>
<dbReference type="GO" id="GO:0042773">
    <property type="term" value="P:ATP synthesis coupled electron transport"/>
    <property type="evidence" value="ECO:0007669"/>
    <property type="project" value="EnsemblFungi"/>
</dbReference>
<evidence type="ECO:0000256" key="11">
    <source>
        <dbReference type="ARBA" id="ARBA00047906"/>
    </source>
</evidence>
<keyword evidence="4" id="KW-1000">Mitochondrion outer membrane</keyword>
<organism evidence="14 15">
    <name type="scientific">Tortispora caseinolytica NRRL Y-17796</name>
    <dbReference type="NCBI Taxonomy" id="767744"/>
    <lineage>
        <taxon>Eukaryota</taxon>
        <taxon>Fungi</taxon>
        <taxon>Dikarya</taxon>
        <taxon>Ascomycota</taxon>
        <taxon>Saccharomycotina</taxon>
        <taxon>Trigonopsidomycetes</taxon>
        <taxon>Trigonopsidales</taxon>
        <taxon>Trigonopsidaceae</taxon>
        <taxon>Tortispora</taxon>
    </lineage>
</organism>
<dbReference type="GO" id="GO:0005743">
    <property type="term" value="C:mitochondrial inner membrane"/>
    <property type="evidence" value="ECO:0007669"/>
    <property type="project" value="UniProtKB-SubCell"/>
</dbReference>
<dbReference type="PRINTS" id="PR00979">
    <property type="entry name" value="TAFAZZIN"/>
</dbReference>
<accession>A0A1E4TDL2</accession>
<comment type="similarity">
    <text evidence="2 12">Belongs to the taffazin family.</text>
</comment>
<keyword evidence="15" id="KW-1185">Reference proteome</keyword>
<dbReference type="EMBL" id="KV453843">
    <property type="protein sequence ID" value="ODV89807.1"/>
    <property type="molecule type" value="Genomic_DNA"/>
</dbReference>
<evidence type="ECO:0000256" key="3">
    <source>
        <dbReference type="ARBA" id="ARBA00022679"/>
    </source>
</evidence>
<keyword evidence="8" id="KW-0472">Membrane</keyword>
<proteinExistence type="inferred from homology"/>
<dbReference type="Pfam" id="PF01553">
    <property type="entry name" value="Acyltransferase"/>
    <property type="match status" value="1"/>
</dbReference>
<evidence type="ECO:0000256" key="10">
    <source>
        <dbReference type="ARBA" id="ARBA00024323"/>
    </source>
</evidence>
<evidence type="ECO:0000256" key="6">
    <source>
        <dbReference type="ARBA" id="ARBA00023098"/>
    </source>
</evidence>
<keyword evidence="5" id="KW-0999">Mitochondrion inner membrane</keyword>
<protein>
    <recommendedName>
        <fullName evidence="12">Tafazzin family protein</fullName>
    </recommendedName>
</protein>
<dbReference type="InterPro" id="IPR000872">
    <property type="entry name" value="Tafazzin"/>
</dbReference>
<keyword evidence="9" id="KW-0012">Acyltransferase</keyword>
<keyword evidence="7" id="KW-0496">Mitochondrion</keyword>
<feature type="non-terminal residue" evidence="14">
    <location>
        <position position="1"/>
    </location>
</feature>
<dbReference type="GO" id="GO:0008654">
    <property type="term" value="P:phospholipid biosynthetic process"/>
    <property type="evidence" value="ECO:0007669"/>
    <property type="project" value="EnsemblFungi"/>
</dbReference>
<sequence>VTMRMLLGRYNTKVDGMNTLLEAIERSVAENRGLLTVSNHVSVYDDPIIWGTLPPDVHIQSIRSRWTLAAADLCFTNRLVSAFFRIGQTMEVHRFGRGPFQPSLDASVLLLSPHTNYTPSVASHTPSGTWQPRWIHIYPEGKVSQLPGLSMRYFKWGASRLVLEPTVSPIVVPIFHSGLEKVLPETRSPPRFWPRYTSDILHFTFGEPLPDDSFDKERMQWYQMV</sequence>
<gene>
    <name evidence="14" type="ORF">CANCADRAFT_19190</name>
</gene>
<name>A0A1E4TDL2_9ASCO</name>
<evidence type="ECO:0000256" key="8">
    <source>
        <dbReference type="ARBA" id="ARBA00023136"/>
    </source>
</evidence>
<dbReference type="Proteomes" id="UP000095023">
    <property type="component" value="Unassembled WGS sequence"/>
</dbReference>
<dbReference type="GO" id="GO:0097250">
    <property type="term" value="P:mitochondrial respirasome assembly"/>
    <property type="evidence" value="ECO:0007669"/>
    <property type="project" value="EnsemblFungi"/>
</dbReference>
<evidence type="ECO:0000313" key="15">
    <source>
        <dbReference type="Proteomes" id="UP000095023"/>
    </source>
</evidence>
<evidence type="ECO:0000256" key="12">
    <source>
        <dbReference type="RuleBase" id="RU365062"/>
    </source>
</evidence>
<dbReference type="SUPFAM" id="SSF69593">
    <property type="entry name" value="Glycerol-3-phosphate (1)-acyltransferase"/>
    <property type="match status" value="1"/>
</dbReference>
<evidence type="ECO:0000256" key="9">
    <source>
        <dbReference type="ARBA" id="ARBA00023315"/>
    </source>
</evidence>
<dbReference type="SMART" id="SM00563">
    <property type="entry name" value="PlsC"/>
    <property type="match status" value="1"/>
</dbReference>
<feature type="non-terminal residue" evidence="14">
    <location>
        <position position="225"/>
    </location>
</feature>
<dbReference type="OrthoDB" id="193467at2759"/>
<dbReference type="PANTHER" id="PTHR12497:SF0">
    <property type="entry name" value="TAFAZZIN"/>
    <property type="match status" value="1"/>
</dbReference>
<dbReference type="GO" id="GO:0035965">
    <property type="term" value="P:cardiolipin acyl-chain remodeling"/>
    <property type="evidence" value="ECO:0007669"/>
    <property type="project" value="EnsemblFungi"/>
</dbReference>
<evidence type="ECO:0000256" key="7">
    <source>
        <dbReference type="ARBA" id="ARBA00023128"/>
    </source>
</evidence>
<dbReference type="CDD" id="cd07989">
    <property type="entry name" value="LPLAT_AGPAT-like"/>
    <property type="match status" value="1"/>
</dbReference>
<evidence type="ECO:0000256" key="2">
    <source>
        <dbReference type="ARBA" id="ARBA00010524"/>
    </source>
</evidence>
<keyword evidence="3" id="KW-0808">Transferase</keyword>
<evidence type="ECO:0000256" key="5">
    <source>
        <dbReference type="ARBA" id="ARBA00022792"/>
    </source>
</evidence>
<dbReference type="PANTHER" id="PTHR12497">
    <property type="entry name" value="TAZ PROTEIN TAFAZZIN"/>
    <property type="match status" value="1"/>
</dbReference>
<dbReference type="AlphaFoldDB" id="A0A1E4TDL2"/>
<evidence type="ECO:0000313" key="14">
    <source>
        <dbReference type="EMBL" id="ODV89807.1"/>
    </source>
</evidence>
<dbReference type="InterPro" id="IPR002123">
    <property type="entry name" value="Plipid/glycerol_acylTrfase"/>
</dbReference>
<dbReference type="GO" id="GO:0047184">
    <property type="term" value="F:1-acylglycerophosphocholine O-acyltransferase activity"/>
    <property type="evidence" value="ECO:0007669"/>
    <property type="project" value="EnsemblFungi"/>
</dbReference>
<evidence type="ECO:0000259" key="13">
    <source>
        <dbReference type="SMART" id="SM00563"/>
    </source>
</evidence>
<dbReference type="GO" id="GO:0007007">
    <property type="term" value="P:inner mitochondrial membrane organization"/>
    <property type="evidence" value="ECO:0007669"/>
    <property type="project" value="EnsemblFungi"/>
</dbReference>
<comment type="subcellular location">
    <subcellularLocation>
        <location evidence="1">Mitochondrion inner membrane</location>
        <topology evidence="1">Peripheral membrane protein</topology>
        <orientation evidence="1">Intermembrane side</orientation>
    </subcellularLocation>
    <subcellularLocation>
        <location evidence="10">Mitochondrion outer membrane</location>
        <topology evidence="10">Peripheral membrane protein</topology>
        <orientation evidence="10">Intermembrane side</orientation>
    </subcellularLocation>
</comment>
<reference evidence="15" key="1">
    <citation type="submission" date="2016-02" db="EMBL/GenBank/DDBJ databases">
        <title>Comparative genomics of biotechnologically important yeasts.</title>
        <authorList>
            <consortium name="DOE Joint Genome Institute"/>
            <person name="Riley R."/>
            <person name="Haridas S."/>
            <person name="Wolfe K.H."/>
            <person name="Lopes M.R."/>
            <person name="Hittinger C.T."/>
            <person name="Goker M."/>
            <person name="Salamov A."/>
            <person name="Wisecaver J."/>
            <person name="Long T.M."/>
            <person name="Aerts A.L."/>
            <person name="Barry K."/>
            <person name="Choi C."/>
            <person name="Clum A."/>
            <person name="Coughlan A.Y."/>
            <person name="Deshpande S."/>
            <person name="Douglass A.P."/>
            <person name="Hanson S.J."/>
            <person name="Klenk H.-P."/>
            <person name="Labutti K."/>
            <person name="Lapidus A."/>
            <person name="Lindquist E."/>
            <person name="Lipzen A."/>
            <person name="Meier-Kolthoff J.P."/>
            <person name="Ohm R.A."/>
            <person name="Otillar R.P."/>
            <person name="Pangilinan J."/>
            <person name="Peng Y."/>
            <person name="Rokas A."/>
            <person name="Rosa C.A."/>
            <person name="Scheuner C."/>
            <person name="Sibirny A.A."/>
            <person name="Slot J.C."/>
            <person name="Stielow J.B."/>
            <person name="Sun H."/>
            <person name="Kurtzman C.P."/>
            <person name="Blackwell M."/>
            <person name="Jeffries T.W."/>
            <person name="Grigoriev I.V."/>
        </authorList>
    </citation>
    <scope>NUCLEOTIDE SEQUENCE [LARGE SCALE GENOMIC DNA]</scope>
    <source>
        <strain evidence="15">NRRL Y-17796</strain>
    </source>
</reference>
<evidence type="ECO:0000256" key="4">
    <source>
        <dbReference type="ARBA" id="ARBA00022787"/>
    </source>
</evidence>
<evidence type="ECO:0000256" key="1">
    <source>
        <dbReference type="ARBA" id="ARBA00004137"/>
    </source>
</evidence>